<feature type="domain" description="AAA+ ATPase" evidence="12">
    <location>
        <begin position="52"/>
        <end position="261"/>
    </location>
</feature>
<dbReference type="GO" id="GO:0005739">
    <property type="term" value="C:mitochondrion"/>
    <property type="evidence" value="ECO:0007669"/>
    <property type="project" value="UniProtKB-SubCell"/>
</dbReference>
<keyword evidence="2 10" id="KW-0227">DNA damage</keyword>
<evidence type="ECO:0000256" key="11">
    <source>
        <dbReference type="SAM" id="MobiDB-lite"/>
    </source>
</evidence>
<dbReference type="CDD" id="cd18037">
    <property type="entry name" value="DEXSc_Pif1_like"/>
    <property type="match status" value="1"/>
</dbReference>
<evidence type="ECO:0000256" key="9">
    <source>
        <dbReference type="ARBA" id="ARBA00023242"/>
    </source>
</evidence>
<reference evidence="13" key="1">
    <citation type="submission" date="2023-11" db="EMBL/GenBank/DDBJ databases">
        <authorList>
            <person name="De Vega J J."/>
            <person name="De Vega J J."/>
        </authorList>
    </citation>
    <scope>NUCLEOTIDE SEQUENCE</scope>
</reference>
<keyword evidence="4 10" id="KW-0347">Helicase</keyword>
<comment type="function">
    <text evidence="10">DNA-dependent ATPase and 5'-3' DNA helicase required for the maintenance of both mitochondrial and nuclear genome stability.</text>
</comment>
<dbReference type="Pfam" id="PF05970">
    <property type="entry name" value="PIF1"/>
    <property type="match status" value="1"/>
</dbReference>
<dbReference type="HAMAP" id="MF_03176">
    <property type="entry name" value="PIF1"/>
    <property type="match status" value="1"/>
</dbReference>
<keyword evidence="5 10" id="KW-0067">ATP-binding</keyword>
<evidence type="ECO:0000256" key="4">
    <source>
        <dbReference type="ARBA" id="ARBA00022806"/>
    </source>
</evidence>
<dbReference type="Gene3D" id="3.40.50.300">
    <property type="entry name" value="P-loop containing nucleotide triphosphate hydrolases"/>
    <property type="match status" value="2"/>
</dbReference>
<comment type="subunit">
    <text evidence="10">Monomer.</text>
</comment>
<dbReference type="GO" id="GO:0005524">
    <property type="term" value="F:ATP binding"/>
    <property type="evidence" value="ECO:0007669"/>
    <property type="project" value="UniProtKB-UniRule"/>
</dbReference>
<evidence type="ECO:0000313" key="14">
    <source>
        <dbReference type="Proteomes" id="UP001295794"/>
    </source>
</evidence>
<dbReference type="AlphaFoldDB" id="A0AAD2HQZ9"/>
<keyword evidence="3 10" id="KW-0378">Hydrolase</keyword>
<keyword evidence="14" id="KW-1185">Reference proteome</keyword>
<dbReference type="PANTHER" id="PTHR47642:SF5">
    <property type="entry name" value="ATP-DEPENDENT DNA HELICASE"/>
    <property type="match status" value="1"/>
</dbReference>
<evidence type="ECO:0000256" key="2">
    <source>
        <dbReference type="ARBA" id="ARBA00022763"/>
    </source>
</evidence>
<dbReference type="PANTHER" id="PTHR47642">
    <property type="entry name" value="ATP-DEPENDENT DNA HELICASE"/>
    <property type="match status" value="1"/>
</dbReference>
<dbReference type="InterPro" id="IPR048293">
    <property type="entry name" value="PIF1_RRM3_pfh1"/>
</dbReference>
<dbReference type="InterPro" id="IPR010285">
    <property type="entry name" value="DNA_helicase_pif1-like_DEAD"/>
</dbReference>
<dbReference type="InterPro" id="IPR051055">
    <property type="entry name" value="PIF1_helicase"/>
</dbReference>
<evidence type="ECO:0000256" key="3">
    <source>
        <dbReference type="ARBA" id="ARBA00022801"/>
    </source>
</evidence>
<organism evidence="13 14">
    <name type="scientific">Mycena citricolor</name>
    <dbReference type="NCBI Taxonomy" id="2018698"/>
    <lineage>
        <taxon>Eukaryota</taxon>
        <taxon>Fungi</taxon>
        <taxon>Dikarya</taxon>
        <taxon>Basidiomycota</taxon>
        <taxon>Agaricomycotina</taxon>
        <taxon>Agaricomycetes</taxon>
        <taxon>Agaricomycetidae</taxon>
        <taxon>Agaricales</taxon>
        <taxon>Marasmiineae</taxon>
        <taxon>Mycenaceae</taxon>
        <taxon>Mycena</taxon>
    </lineage>
</organism>
<keyword evidence="10" id="KW-0233">DNA recombination</keyword>
<keyword evidence="6 10" id="KW-0238">DNA-binding</keyword>
<sequence length="552" mass="61167">MPKYVERTPTRLPRGEEEQNPVPVCMPAPIPLPQTSPMLSDEQRHVLEAVCRGESVFFTGPAGTGKSVLLREIIKTLEPCNPSTIAVTASTGVAGLNIGGCTLHSFAGIGLGKASKQSLAQRIAKSLMKRQRWRNTRTLVIDEISMIDGVLFDKLEYIAREVRECQRPFGGIQLVISGDFYQLPPVPDQSHRRHSPSTYAFDAISWAGCVGTPVVLSQVFRQKDDVFVDILASIRVGALSDDHIQKLSALSRPLIYDDGIEPSELFPLRCDVERCNQERLAALPGETVTYRAIDGAGFDVLDKRIDRESAQRLLDRLVALPSIGLKVGAQVMLVQNVVPGSLVNGSVGIVEDFITTKQAVERGIAVMVPKDEPARPTNLQAMNDVVFAKNQPWPLVCFTQECRMLCAPLYFSIEGVRGNCEAHRTQVPLILAWALSIHKSQGQTLQRVRVDLDRVFEKGQAYVALSRATSMEHLEIANLQPSKSVLAAGTKCTERLIVNRRIQAHPRVMEWESTWMSYDEEPEPEPAHARSDDLYAQFDDFDEDYSGNLIGL</sequence>
<protein>
    <recommendedName>
        <fullName evidence="10">ATP-dependent DNA helicase PIF1</fullName>
        <ecNumber evidence="10">5.6.2.3</ecNumber>
    </recommendedName>
    <alternativeName>
        <fullName evidence="10">DNA 5'-3' helicase PIF1</fullName>
    </alternativeName>
    <alternativeName>
        <fullName evidence="10">DNA repair and recombination helicase PIF1</fullName>
    </alternativeName>
</protein>
<keyword evidence="10" id="KW-0496">Mitochondrion</keyword>
<evidence type="ECO:0000256" key="5">
    <source>
        <dbReference type="ARBA" id="ARBA00022840"/>
    </source>
</evidence>
<dbReference type="GO" id="GO:0000723">
    <property type="term" value="P:telomere maintenance"/>
    <property type="evidence" value="ECO:0007669"/>
    <property type="project" value="InterPro"/>
</dbReference>
<feature type="binding site" evidence="10">
    <location>
        <begin position="60"/>
        <end position="67"/>
    </location>
    <ligand>
        <name>ATP</name>
        <dbReference type="ChEBI" id="CHEBI:30616"/>
    </ligand>
</feature>
<dbReference type="GO" id="GO:0005634">
    <property type="term" value="C:nucleus"/>
    <property type="evidence" value="ECO:0007669"/>
    <property type="project" value="UniProtKB-SubCell"/>
</dbReference>
<evidence type="ECO:0000256" key="10">
    <source>
        <dbReference type="HAMAP-Rule" id="MF_03176"/>
    </source>
</evidence>
<evidence type="ECO:0000256" key="1">
    <source>
        <dbReference type="ARBA" id="ARBA00022741"/>
    </source>
</evidence>
<dbReference type="GO" id="GO:0006310">
    <property type="term" value="P:DNA recombination"/>
    <property type="evidence" value="ECO:0007669"/>
    <property type="project" value="UniProtKB-UniRule"/>
</dbReference>
<dbReference type="EC" id="5.6.2.3" evidence="10"/>
<dbReference type="CDD" id="cd18809">
    <property type="entry name" value="SF1_C_RecD"/>
    <property type="match status" value="1"/>
</dbReference>
<dbReference type="GO" id="GO:0006281">
    <property type="term" value="P:DNA repair"/>
    <property type="evidence" value="ECO:0007669"/>
    <property type="project" value="UniProtKB-UniRule"/>
</dbReference>
<evidence type="ECO:0000313" key="13">
    <source>
        <dbReference type="EMBL" id="CAK5280080.1"/>
    </source>
</evidence>
<dbReference type="GO" id="GO:0016787">
    <property type="term" value="F:hydrolase activity"/>
    <property type="evidence" value="ECO:0007669"/>
    <property type="project" value="UniProtKB-KW"/>
</dbReference>
<dbReference type="InterPro" id="IPR003593">
    <property type="entry name" value="AAA+_ATPase"/>
</dbReference>
<dbReference type="EMBL" id="CAVNYO010000440">
    <property type="protein sequence ID" value="CAK5280080.1"/>
    <property type="molecule type" value="Genomic_DNA"/>
</dbReference>
<feature type="region of interest" description="Disordered" evidence="11">
    <location>
        <begin position="1"/>
        <end position="21"/>
    </location>
</feature>
<comment type="subcellular location">
    <subcellularLocation>
        <location evidence="10">Nucleus</location>
    </subcellularLocation>
    <subcellularLocation>
        <location evidence="10">Mitochondrion</location>
    </subcellularLocation>
</comment>
<comment type="similarity">
    <text evidence="10">Belongs to the helicase family. PIF1 subfamily.</text>
</comment>
<keyword evidence="1 10" id="KW-0547">Nucleotide-binding</keyword>
<comment type="caution">
    <text evidence="13">The sequence shown here is derived from an EMBL/GenBank/DDBJ whole genome shotgun (WGS) entry which is preliminary data.</text>
</comment>
<dbReference type="InterPro" id="IPR027417">
    <property type="entry name" value="P-loop_NTPase"/>
</dbReference>
<dbReference type="GO" id="GO:0003677">
    <property type="term" value="F:DNA binding"/>
    <property type="evidence" value="ECO:0007669"/>
    <property type="project" value="UniProtKB-KW"/>
</dbReference>
<dbReference type="SUPFAM" id="SSF52540">
    <property type="entry name" value="P-loop containing nucleoside triphosphate hydrolases"/>
    <property type="match status" value="2"/>
</dbReference>
<comment type="caution">
    <text evidence="10">Lacks conserved residue(s) required for the propagation of feature annotation.</text>
</comment>
<gene>
    <name evidence="10" type="primary">PIF1</name>
    <name evidence="13" type="ORF">MYCIT1_LOCUS30509</name>
</gene>
<evidence type="ECO:0000256" key="8">
    <source>
        <dbReference type="ARBA" id="ARBA00023235"/>
    </source>
</evidence>
<evidence type="ECO:0000256" key="6">
    <source>
        <dbReference type="ARBA" id="ARBA00023125"/>
    </source>
</evidence>
<dbReference type="Proteomes" id="UP001295794">
    <property type="component" value="Unassembled WGS sequence"/>
</dbReference>
<comment type="catalytic activity">
    <reaction evidence="10">
        <text>ATP + H2O = ADP + phosphate + H(+)</text>
        <dbReference type="Rhea" id="RHEA:13065"/>
        <dbReference type="ChEBI" id="CHEBI:15377"/>
        <dbReference type="ChEBI" id="CHEBI:15378"/>
        <dbReference type="ChEBI" id="CHEBI:30616"/>
        <dbReference type="ChEBI" id="CHEBI:43474"/>
        <dbReference type="ChEBI" id="CHEBI:456216"/>
        <dbReference type="EC" id="5.6.2.3"/>
    </reaction>
</comment>
<name>A0AAD2HQZ9_9AGAR</name>
<keyword evidence="7 10" id="KW-0234">DNA repair</keyword>
<keyword evidence="9 10" id="KW-0539">Nucleus</keyword>
<evidence type="ECO:0000259" key="12">
    <source>
        <dbReference type="SMART" id="SM00382"/>
    </source>
</evidence>
<keyword evidence="8 10" id="KW-0413">Isomerase</keyword>
<accession>A0AAD2HQZ9</accession>
<proteinExistence type="inferred from homology"/>
<comment type="cofactor">
    <cofactor evidence="10">
        <name>Mg(2+)</name>
        <dbReference type="ChEBI" id="CHEBI:18420"/>
    </cofactor>
</comment>
<feature type="compositionally biased region" description="Basic and acidic residues" evidence="11">
    <location>
        <begin position="1"/>
        <end position="17"/>
    </location>
</feature>
<evidence type="ECO:0000256" key="7">
    <source>
        <dbReference type="ARBA" id="ARBA00023204"/>
    </source>
</evidence>
<dbReference type="GO" id="GO:0043139">
    <property type="term" value="F:5'-3' DNA helicase activity"/>
    <property type="evidence" value="ECO:0007669"/>
    <property type="project" value="UniProtKB-UniRule"/>
</dbReference>
<dbReference type="SMART" id="SM00382">
    <property type="entry name" value="AAA"/>
    <property type="match status" value="1"/>
</dbReference>